<gene>
    <name evidence="2" type="primary">LOC117549766</name>
</gene>
<dbReference type="OrthoDB" id="8964043at2759"/>
<dbReference type="GeneID" id="117549766"/>
<dbReference type="AlphaFoldDB" id="A0A6P8UKZ6"/>
<accession>A0A6P8UKZ6</accession>
<dbReference type="InParanoid" id="A0A6P8UKZ6"/>
<dbReference type="InterPro" id="IPR027417">
    <property type="entry name" value="P-loop_NTPase"/>
</dbReference>
<dbReference type="GO" id="GO:0008360">
    <property type="term" value="P:regulation of cell shape"/>
    <property type="evidence" value="ECO:0007669"/>
    <property type="project" value="TreeGrafter"/>
</dbReference>
<dbReference type="GO" id="GO:0030705">
    <property type="term" value="P:cytoskeleton-dependent intracellular transport"/>
    <property type="evidence" value="ECO:0007669"/>
    <property type="project" value="TreeGrafter"/>
</dbReference>
<dbReference type="Proteomes" id="UP000515161">
    <property type="component" value="Unplaced"/>
</dbReference>
<dbReference type="PROSITE" id="PS50096">
    <property type="entry name" value="IQ"/>
    <property type="match status" value="1"/>
</dbReference>
<dbReference type="RefSeq" id="XP_034077728.1">
    <property type="nucleotide sequence ID" value="XM_034221837.1"/>
</dbReference>
<dbReference type="GO" id="GO:0005547">
    <property type="term" value="F:phosphatidylinositol-3,4,5-trisphosphate binding"/>
    <property type="evidence" value="ECO:0007669"/>
    <property type="project" value="TreeGrafter"/>
</dbReference>
<dbReference type="GO" id="GO:0060002">
    <property type="term" value="F:plus-end directed microfilament motor activity"/>
    <property type="evidence" value="ECO:0007669"/>
    <property type="project" value="TreeGrafter"/>
</dbReference>
<evidence type="ECO:0000313" key="2">
    <source>
        <dbReference type="RefSeq" id="XP_034077728.1"/>
    </source>
</evidence>
<dbReference type="GO" id="GO:0051015">
    <property type="term" value="F:actin filament binding"/>
    <property type="evidence" value="ECO:0007669"/>
    <property type="project" value="TreeGrafter"/>
</dbReference>
<dbReference type="GO" id="GO:0051489">
    <property type="term" value="P:regulation of filopodium assembly"/>
    <property type="evidence" value="ECO:0007669"/>
    <property type="project" value="TreeGrafter"/>
</dbReference>
<dbReference type="GO" id="GO:0030175">
    <property type="term" value="C:filopodium"/>
    <property type="evidence" value="ECO:0007669"/>
    <property type="project" value="TreeGrafter"/>
</dbReference>
<dbReference type="InterPro" id="IPR051724">
    <property type="entry name" value="Actin_motor_Myosin"/>
</dbReference>
<protein>
    <submittedName>
        <fullName evidence="2">Unconventional myosin-X-like</fullName>
    </submittedName>
</protein>
<dbReference type="SMART" id="SM00015">
    <property type="entry name" value="IQ"/>
    <property type="match status" value="2"/>
</dbReference>
<evidence type="ECO:0000313" key="1">
    <source>
        <dbReference type="Proteomes" id="UP000515161"/>
    </source>
</evidence>
<keyword evidence="1" id="KW-1185">Reference proteome</keyword>
<dbReference type="Gene3D" id="1.20.5.4820">
    <property type="match status" value="1"/>
</dbReference>
<dbReference type="InterPro" id="IPR000048">
    <property type="entry name" value="IQ_motif_EF-hand-BS"/>
</dbReference>
<sequence length="99" mass="11680">MYLLPSQVFLRESLEHRLEKKQREMEVLRAAMIIQAHVTGFIARKQYRKLLQCIVVIQKNYRAFYWRRSSCCFAGAALTFQKRVEGKEPAGPSASCWRR</sequence>
<dbReference type="PANTHER" id="PTHR46049">
    <property type="entry name" value="AGAP003327-PA"/>
    <property type="match status" value="1"/>
</dbReference>
<dbReference type="PANTHER" id="PTHR46049:SF2">
    <property type="entry name" value="UNCONVENTIONAL MYOSIN-X"/>
    <property type="match status" value="1"/>
</dbReference>
<name>A0A6P8UKZ6_GYMAC</name>
<reference evidence="2" key="1">
    <citation type="submission" date="2025-08" db="UniProtKB">
        <authorList>
            <consortium name="RefSeq"/>
        </authorList>
    </citation>
    <scope>IDENTIFICATION</scope>
</reference>
<dbReference type="SUPFAM" id="SSF52540">
    <property type="entry name" value="P-loop containing nucleoside triphosphate hydrolases"/>
    <property type="match status" value="1"/>
</dbReference>
<proteinExistence type="predicted"/>
<dbReference type="KEGG" id="gacu:117549766"/>
<organism evidence="1 2">
    <name type="scientific">Gymnodraco acuticeps</name>
    <name type="common">Antarctic dragonfish</name>
    <dbReference type="NCBI Taxonomy" id="8218"/>
    <lineage>
        <taxon>Eukaryota</taxon>
        <taxon>Metazoa</taxon>
        <taxon>Chordata</taxon>
        <taxon>Craniata</taxon>
        <taxon>Vertebrata</taxon>
        <taxon>Euteleostomi</taxon>
        <taxon>Actinopterygii</taxon>
        <taxon>Neopterygii</taxon>
        <taxon>Teleostei</taxon>
        <taxon>Neoteleostei</taxon>
        <taxon>Acanthomorphata</taxon>
        <taxon>Eupercaria</taxon>
        <taxon>Perciformes</taxon>
        <taxon>Notothenioidei</taxon>
        <taxon>Bathydraconidae</taxon>
        <taxon>Gymnodraco</taxon>
    </lineage>
</organism>